<name>A0ABU6R9Q5_9FABA</name>
<keyword evidence="2" id="KW-1185">Reference proteome</keyword>
<evidence type="ECO:0000313" key="2">
    <source>
        <dbReference type="Proteomes" id="UP001341840"/>
    </source>
</evidence>
<sequence>MSCKLLNSVTDHNALNSHHCRNPELTVTGVAWLIGWALILQYTIGGSAVARGITPNLESWCWLIGRWNLEIGSRRIGYAQDQHHK</sequence>
<gene>
    <name evidence="1" type="ORF">PIB30_023643</name>
</gene>
<dbReference type="EMBL" id="JASCZI010030291">
    <property type="protein sequence ID" value="MED6120712.1"/>
    <property type="molecule type" value="Genomic_DNA"/>
</dbReference>
<reference evidence="1 2" key="1">
    <citation type="journal article" date="2023" name="Plants (Basel)">
        <title>Bridging the Gap: Combining Genomics and Transcriptomics Approaches to Understand Stylosanthes scabra, an Orphan Legume from the Brazilian Caatinga.</title>
        <authorList>
            <person name="Ferreira-Neto J.R.C."/>
            <person name="da Silva M.D."/>
            <person name="Binneck E."/>
            <person name="de Melo N.F."/>
            <person name="da Silva R.H."/>
            <person name="de Melo A.L.T.M."/>
            <person name="Pandolfi V."/>
            <person name="Bustamante F.O."/>
            <person name="Brasileiro-Vidal A.C."/>
            <person name="Benko-Iseppon A.M."/>
        </authorList>
    </citation>
    <scope>NUCLEOTIDE SEQUENCE [LARGE SCALE GENOMIC DNA]</scope>
    <source>
        <tissue evidence="1">Leaves</tissue>
    </source>
</reference>
<dbReference type="Proteomes" id="UP001341840">
    <property type="component" value="Unassembled WGS sequence"/>
</dbReference>
<proteinExistence type="predicted"/>
<evidence type="ECO:0000313" key="1">
    <source>
        <dbReference type="EMBL" id="MED6120712.1"/>
    </source>
</evidence>
<organism evidence="1 2">
    <name type="scientific">Stylosanthes scabra</name>
    <dbReference type="NCBI Taxonomy" id="79078"/>
    <lineage>
        <taxon>Eukaryota</taxon>
        <taxon>Viridiplantae</taxon>
        <taxon>Streptophyta</taxon>
        <taxon>Embryophyta</taxon>
        <taxon>Tracheophyta</taxon>
        <taxon>Spermatophyta</taxon>
        <taxon>Magnoliopsida</taxon>
        <taxon>eudicotyledons</taxon>
        <taxon>Gunneridae</taxon>
        <taxon>Pentapetalae</taxon>
        <taxon>rosids</taxon>
        <taxon>fabids</taxon>
        <taxon>Fabales</taxon>
        <taxon>Fabaceae</taxon>
        <taxon>Papilionoideae</taxon>
        <taxon>50 kb inversion clade</taxon>
        <taxon>dalbergioids sensu lato</taxon>
        <taxon>Dalbergieae</taxon>
        <taxon>Pterocarpus clade</taxon>
        <taxon>Stylosanthes</taxon>
    </lineage>
</organism>
<protein>
    <submittedName>
        <fullName evidence="1">Uncharacterized protein</fullName>
    </submittedName>
</protein>
<comment type="caution">
    <text evidence="1">The sequence shown here is derived from an EMBL/GenBank/DDBJ whole genome shotgun (WGS) entry which is preliminary data.</text>
</comment>
<accession>A0ABU6R9Q5</accession>